<gene>
    <name evidence="1" type="ORF">MILVUS5_LOCUS20747</name>
</gene>
<organism evidence="1 2">
    <name type="scientific">Trifolium pratense</name>
    <name type="common">Red clover</name>
    <dbReference type="NCBI Taxonomy" id="57577"/>
    <lineage>
        <taxon>Eukaryota</taxon>
        <taxon>Viridiplantae</taxon>
        <taxon>Streptophyta</taxon>
        <taxon>Embryophyta</taxon>
        <taxon>Tracheophyta</taxon>
        <taxon>Spermatophyta</taxon>
        <taxon>Magnoliopsida</taxon>
        <taxon>eudicotyledons</taxon>
        <taxon>Gunneridae</taxon>
        <taxon>Pentapetalae</taxon>
        <taxon>rosids</taxon>
        <taxon>fabids</taxon>
        <taxon>Fabales</taxon>
        <taxon>Fabaceae</taxon>
        <taxon>Papilionoideae</taxon>
        <taxon>50 kb inversion clade</taxon>
        <taxon>NPAAA clade</taxon>
        <taxon>Hologalegina</taxon>
        <taxon>IRL clade</taxon>
        <taxon>Trifolieae</taxon>
        <taxon>Trifolium</taxon>
    </lineage>
</organism>
<reference evidence="1" key="1">
    <citation type="submission" date="2023-10" db="EMBL/GenBank/DDBJ databases">
        <authorList>
            <person name="Rodriguez Cubillos JULIANA M."/>
            <person name="De Vega J."/>
        </authorList>
    </citation>
    <scope>NUCLEOTIDE SEQUENCE</scope>
</reference>
<name>A0ACB0KB96_TRIPR</name>
<evidence type="ECO:0000313" key="2">
    <source>
        <dbReference type="Proteomes" id="UP001177021"/>
    </source>
</evidence>
<evidence type="ECO:0000313" key="1">
    <source>
        <dbReference type="EMBL" id="CAJ2653384.1"/>
    </source>
</evidence>
<accession>A0ACB0KB96</accession>
<dbReference type="Proteomes" id="UP001177021">
    <property type="component" value="Unassembled WGS sequence"/>
</dbReference>
<proteinExistence type="predicted"/>
<sequence>MVPATTTMTTIQTHTSAKKRIVRRIECLENYQVKNLKIGRAQTKRQSKHKLKSVERINDRFEHSEEIKNVAIQTLNLDEIKVKEQVDKLKY</sequence>
<comment type="caution">
    <text evidence="1">The sequence shown here is derived from an EMBL/GenBank/DDBJ whole genome shotgun (WGS) entry which is preliminary data.</text>
</comment>
<protein>
    <submittedName>
        <fullName evidence="1">Uncharacterized protein</fullName>
    </submittedName>
</protein>
<keyword evidence="2" id="KW-1185">Reference proteome</keyword>
<dbReference type="EMBL" id="CASHSV030000206">
    <property type="protein sequence ID" value="CAJ2653384.1"/>
    <property type="molecule type" value="Genomic_DNA"/>
</dbReference>